<dbReference type="OrthoDB" id="163438at2759"/>
<dbReference type="PANTHER" id="PTHR19879">
    <property type="entry name" value="TRANSCRIPTION INITIATION FACTOR TFIID"/>
    <property type="match status" value="1"/>
</dbReference>
<dbReference type="SUPFAM" id="SSF50978">
    <property type="entry name" value="WD40 repeat-like"/>
    <property type="match status" value="2"/>
</dbReference>
<feature type="repeat" description="WD" evidence="3">
    <location>
        <begin position="815"/>
        <end position="848"/>
    </location>
</feature>
<dbReference type="Gene3D" id="3.40.50.300">
    <property type="entry name" value="P-loop containing nucleotide triphosphate hydrolases"/>
    <property type="match status" value="1"/>
</dbReference>
<keyword evidence="2" id="KW-0677">Repeat</keyword>
<dbReference type="CDD" id="cd00200">
    <property type="entry name" value="WD40"/>
    <property type="match status" value="2"/>
</dbReference>
<reference evidence="5" key="1">
    <citation type="submission" date="2021-01" db="EMBL/GenBank/DDBJ databases">
        <authorList>
            <person name="Kaushik A."/>
        </authorList>
    </citation>
    <scope>NUCLEOTIDE SEQUENCE</scope>
    <source>
        <strain evidence="5">AG3-1AP</strain>
    </source>
</reference>
<feature type="repeat" description="WD" evidence="3">
    <location>
        <begin position="1203"/>
        <end position="1244"/>
    </location>
</feature>
<dbReference type="InterPro" id="IPR020472">
    <property type="entry name" value="WD40_PAC1"/>
</dbReference>
<comment type="caution">
    <text evidence="5">The sequence shown here is derived from an EMBL/GenBank/DDBJ whole genome shotgun (WGS) entry which is preliminary data.</text>
</comment>
<dbReference type="Proteomes" id="UP000663831">
    <property type="component" value="Unassembled WGS sequence"/>
</dbReference>
<feature type="repeat" description="WD" evidence="3">
    <location>
        <begin position="997"/>
        <end position="1031"/>
    </location>
</feature>
<dbReference type="PANTHER" id="PTHR19879:SF9">
    <property type="entry name" value="TRANSCRIPTION INITIATION FACTOR TFIID SUBUNIT 5"/>
    <property type="match status" value="1"/>
</dbReference>
<evidence type="ECO:0000313" key="5">
    <source>
        <dbReference type="EMBL" id="CAE6383799.1"/>
    </source>
</evidence>
<dbReference type="Pfam" id="PF00400">
    <property type="entry name" value="WD40"/>
    <property type="match status" value="14"/>
</dbReference>
<feature type="repeat" description="WD" evidence="3">
    <location>
        <begin position="1245"/>
        <end position="1286"/>
    </location>
</feature>
<evidence type="ECO:0000313" key="6">
    <source>
        <dbReference type="Proteomes" id="UP000663831"/>
    </source>
</evidence>
<dbReference type="InterPro" id="IPR001680">
    <property type="entry name" value="WD40_rpt"/>
</dbReference>
<feature type="repeat" description="WD" evidence="3">
    <location>
        <begin position="946"/>
        <end position="987"/>
    </location>
</feature>
<dbReference type="SUPFAM" id="SSF52540">
    <property type="entry name" value="P-loop containing nucleoside triphosphate hydrolases"/>
    <property type="match status" value="1"/>
</dbReference>
<dbReference type="InterPro" id="IPR059179">
    <property type="entry name" value="MLKL-like_MCAfunc"/>
</dbReference>
<dbReference type="PROSITE" id="PS50082">
    <property type="entry name" value="WD_REPEATS_2"/>
    <property type="match status" value="12"/>
</dbReference>
<feature type="repeat" description="WD" evidence="3">
    <location>
        <begin position="861"/>
        <end position="893"/>
    </location>
</feature>
<name>A0A8H3A344_9AGAM</name>
<dbReference type="InterPro" id="IPR007111">
    <property type="entry name" value="NACHT_NTPase"/>
</dbReference>
<dbReference type="InterPro" id="IPR019775">
    <property type="entry name" value="WD40_repeat_CS"/>
</dbReference>
<protein>
    <recommendedName>
        <fullName evidence="4">NACHT domain-containing protein</fullName>
    </recommendedName>
</protein>
<feature type="repeat" description="WD" evidence="3">
    <location>
        <begin position="1033"/>
        <end position="1074"/>
    </location>
</feature>
<dbReference type="PROSITE" id="PS00678">
    <property type="entry name" value="WD_REPEATS_1"/>
    <property type="match status" value="3"/>
</dbReference>
<dbReference type="EMBL" id="CAJMWV010000230">
    <property type="protein sequence ID" value="CAE6383799.1"/>
    <property type="molecule type" value="Genomic_DNA"/>
</dbReference>
<dbReference type="Pfam" id="PF24883">
    <property type="entry name" value="NPHP3_N"/>
    <property type="match status" value="1"/>
</dbReference>
<feature type="repeat" description="WD" evidence="3">
    <location>
        <begin position="1332"/>
        <end position="1373"/>
    </location>
</feature>
<feature type="repeat" description="WD" evidence="3">
    <location>
        <begin position="1119"/>
        <end position="1162"/>
    </location>
</feature>
<feature type="repeat" description="WD" evidence="3">
    <location>
        <begin position="1076"/>
        <end position="1117"/>
    </location>
</feature>
<gene>
    <name evidence="5" type="ORF">RDB_LOCUS4102</name>
</gene>
<feature type="repeat" description="WD" evidence="3">
    <location>
        <begin position="1296"/>
        <end position="1330"/>
    </location>
</feature>
<dbReference type="SMART" id="SM00320">
    <property type="entry name" value="WD40"/>
    <property type="match status" value="14"/>
</dbReference>
<evidence type="ECO:0000259" key="4">
    <source>
        <dbReference type="PROSITE" id="PS50837"/>
    </source>
</evidence>
<organism evidence="5 6">
    <name type="scientific">Rhizoctonia solani</name>
    <dbReference type="NCBI Taxonomy" id="456999"/>
    <lineage>
        <taxon>Eukaryota</taxon>
        <taxon>Fungi</taxon>
        <taxon>Dikarya</taxon>
        <taxon>Basidiomycota</taxon>
        <taxon>Agaricomycotina</taxon>
        <taxon>Agaricomycetes</taxon>
        <taxon>Cantharellales</taxon>
        <taxon>Ceratobasidiaceae</taxon>
        <taxon>Rhizoctonia</taxon>
    </lineage>
</organism>
<dbReference type="InterPro" id="IPR056884">
    <property type="entry name" value="NPHP3-like_N"/>
</dbReference>
<dbReference type="PROSITE" id="PS50294">
    <property type="entry name" value="WD_REPEATS_REGION"/>
    <property type="match status" value="11"/>
</dbReference>
<evidence type="ECO:0000256" key="3">
    <source>
        <dbReference type="PROSITE-ProRule" id="PRU00221"/>
    </source>
</evidence>
<dbReference type="CDD" id="cd21037">
    <property type="entry name" value="MLKL_NTD"/>
    <property type="match status" value="1"/>
</dbReference>
<sequence>MSSRKRLPDVDLLPFDSKKRCTKSRVESGCGTYMNKSGSTPAGHAVISKLKDAMKSTLKGCGICAATTILEIIDSIEITAQNNQNSRQVLSELLQLAVRLSGYLSQPLPELMYEHICDLTQVLKQQVERITQFSQQNALRRLIESLNEDEIIQDCRQKVENLCRQLQLDASLNTWKRADEDSKNLRLEGLAPSHDARYNSRFANKIDRGACHPNTRATVRQYLFDWARSSGSMVLLMIGMVGTGKTSIAYSFCEELERNEQLNASFFCCRASAQCKEVSRIVPTIAYQLAHCSTAFKFALSRILDRMPNIAERDIETQFEQLIKIPLMEVKEELPKHFIIVIDALEECSDSRTVTRLLDTLFQCSLILPIKYFITSRPEPAILHPNFTDNKLCFILDLDQLDKVQVTRDIKTVFSEKLSSLQLPEIDLQQLAEHSGGLFIFAAILAKYILSREPGAVSVTRLAAVLGRMVEGYGDMDNLYKAILEPLLLVHDREPRRIAEVEHMKQVFWTVLCAREPLSKDTLVALTGLKQAWAFLQWFRSVLHISEDEGTVSIIHASLPEFIFSAERSGPLTCDEQTQNACMTKMCFDVMKQSSGLRFNIGDIPTLNIFDEDVSQLGIRLQQNIPPGLSYACLRWPGHLNASGPCEAPPAPQGLLMHLFDFLGERLLFWIEVMNLKGWMSQGPIALMEAQNWVTRGCGELDKILKFLHDAHNFVTTFAASSVCQSTLHVYTSLTFVSRESEVWRHYSARINCPIQVDGTIVRQREGAALATKVIGACVTALACSPDNRLIAVGTADGAIQLSYLYNGAHPLKTFKAHSDRVNSLLFFSGDDFIISGSQDSTVGVWKVGTCAQVPELRVRLQEHKFPVNSVAVAPNGTCIASASDDKTVCLWNPRDYTAPARLLEGHEDRVTSIQISPGSNRLISGSRDSTIRLWDLSTATQLADLWGHTGCVTSVIFAADDEHVISGSSDGTIRVWHVQRGVLLQVDILARCLGGINSLALSIDGKRIVSGGQDRKLRMWDTYHGRLIAGPFDGHSGDITSLAFSSDDAHVVSVSLDSTMKLWDVRPSTILVNQFQGYTSEITSIALSGDGSLIAAGTNDHKINIWESSDGALYSDAFVGHKDSVTSIAFSKNATCQKLFSGSRDCTALMWSVQTGTILFTLIHADQVNSVTFSPDDTLVASGSTNIQLWDSLSGTRVGNPLRRHENSVTSLAFSGDNRLLVSGSIDQKVYIWDVRNGTQIAGPFDHPDGVTTVAFSPDLRLIVSGSWDGKIRVWRWADGALAATLEDGTDDIEVKSLALSTDGAYLVSGFSNGRIRVWSMPSGRLITTPFDGHKDCVTSVAFFPNKPRIISGSRDRTVRVWQIPSDNEQHTWDIDPAGWIMEHPSRPILHLPADLRDSVPRPPNILTIDSRGSISLSLRGGTLNNLWQ</sequence>
<dbReference type="PROSITE" id="PS50837">
    <property type="entry name" value="NACHT"/>
    <property type="match status" value="1"/>
</dbReference>
<dbReference type="PRINTS" id="PR00320">
    <property type="entry name" value="GPROTEINBRPT"/>
</dbReference>
<dbReference type="InterPro" id="IPR027417">
    <property type="entry name" value="P-loop_NTPase"/>
</dbReference>
<feature type="domain" description="NACHT" evidence="4">
    <location>
        <begin position="233"/>
        <end position="378"/>
    </location>
</feature>
<proteinExistence type="predicted"/>
<feature type="repeat" description="WD" evidence="3">
    <location>
        <begin position="904"/>
        <end position="945"/>
    </location>
</feature>
<dbReference type="InterPro" id="IPR036322">
    <property type="entry name" value="WD40_repeat_dom_sf"/>
</dbReference>
<dbReference type="Gene3D" id="2.130.10.10">
    <property type="entry name" value="YVTN repeat-like/Quinoprotein amine dehydrogenase"/>
    <property type="match status" value="7"/>
</dbReference>
<keyword evidence="1 3" id="KW-0853">WD repeat</keyword>
<evidence type="ECO:0000256" key="2">
    <source>
        <dbReference type="ARBA" id="ARBA00022737"/>
    </source>
</evidence>
<evidence type="ECO:0000256" key="1">
    <source>
        <dbReference type="ARBA" id="ARBA00022574"/>
    </source>
</evidence>
<accession>A0A8H3A344</accession>
<dbReference type="InterPro" id="IPR015943">
    <property type="entry name" value="WD40/YVTN_repeat-like_dom_sf"/>
</dbReference>